<evidence type="ECO:0000313" key="2">
    <source>
        <dbReference type="EMBL" id="BCD89290.1"/>
    </source>
</evidence>
<name>A0ABM7LI83_9PSED</name>
<feature type="domain" description="Inner membrane protein YgaP-like transmembrane" evidence="1">
    <location>
        <begin position="6"/>
        <end position="58"/>
    </location>
</feature>
<dbReference type="EMBL" id="AP023081">
    <property type="protein sequence ID" value="BCD89290.1"/>
    <property type="molecule type" value="Genomic_DNA"/>
</dbReference>
<protein>
    <recommendedName>
        <fullName evidence="1">Inner membrane protein YgaP-like transmembrane domain-containing protein</fullName>
    </recommendedName>
</protein>
<dbReference type="Proteomes" id="UP001064896">
    <property type="component" value="Chromosome"/>
</dbReference>
<proteinExistence type="predicted"/>
<reference evidence="2" key="1">
    <citation type="submission" date="2020-05" db="EMBL/GenBank/DDBJ databases">
        <title>Complete genome sequence of Pseudomonas sp. Sm006.</title>
        <authorList>
            <person name="Takeuchi K."/>
            <person name="Someya N."/>
        </authorList>
    </citation>
    <scope>NUCLEOTIDE SEQUENCE</scope>
    <source>
        <strain evidence="2">Sm006</strain>
    </source>
</reference>
<dbReference type="RefSeq" id="WP_021220028.1">
    <property type="nucleotide sequence ID" value="NZ_AP023081.1"/>
</dbReference>
<dbReference type="InterPro" id="IPR021309">
    <property type="entry name" value="YgaP-like_TM"/>
</dbReference>
<evidence type="ECO:0000313" key="3">
    <source>
        <dbReference type="Proteomes" id="UP001064896"/>
    </source>
</evidence>
<accession>A0ABM7LI83</accession>
<keyword evidence="3" id="KW-1185">Reference proteome</keyword>
<gene>
    <name evidence="2" type="ORF">PSm6_56970</name>
</gene>
<dbReference type="Pfam" id="PF11127">
    <property type="entry name" value="YgaP-like_TM"/>
    <property type="match status" value="1"/>
</dbReference>
<organism evidence="2 3">
    <name type="scientific">Pseudomonas solani</name>
    <dbReference type="NCBI Taxonomy" id="2731552"/>
    <lineage>
        <taxon>Bacteria</taxon>
        <taxon>Pseudomonadati</taxon>
        <taxon>Pseudomonadota</taxon>
        <taxon>Gammaproteobacteria</taxon>
        <taxon>Pseudomonadales</taxon>
        <taxon>Pseudomonadaceae</taxon>
        <taxon>Pseudomonas</taxon>
    </lineage>
</organism>
<sequence>MYPQPHNVHGVERAFSVAAGLVSIASGVYRGGAPGVIKALGGAALLLRGVSGHCSMKGLVFDSDTELEYLRQRVAALRAALPRIEDHPLRSQRALEAKVDNAVEETFPASDPISP</sequence>
<evidence type="ECO:0000259" key="1">
    <source>
        <dbReference type="Pfam" id="PF11127"/>
    </source>
</evidence>